<evidence type="ECO:0000313" key="4">
    <source>
        <dbReference type="Proteomes" id="UP001614394"/>
    </source>
</evidence>
<protein>
    <submittedName>
        <fullName evidence="3">DUF6299 family protein</fullName>
    </submittedName>
</protein>
<feature type="signal peptide" evidence="1">
    <location>
        <begin position="1"/>
        <end position="26"/>
    </location>
</feature>
<dbReference type="Proteomes" id="UP001614394">
    <property type="component" value="Unassembled WGS sequence"/>
</dbReference>
<dbReference type="EMBL" id="JBITYG010000006">
    <property type="protein sequence ID" value="MFI9102977.1"/>
    <property type="molecule type" value="Genomic_DNA"/>
</dbReference>
<feature type="chain" id="PRO_5047345991" evidence="1">
    <location>
        <begin position="27"/>
        <end position="141"/>
    </location>
</feature>
<accession>A0ABW8CAX4</accession>
<reference evidence="3 4" key="1">
    <citation type="submission" date="2024-10" db="EMBL/GenBank/DDBJ databases">
        <title>The Natural Products Discovery Center: Release of the First 8490 Sequenced Strains for Exploring Actinobacteria Biosynthetic Diversity.</title>
        <authorList>
            <person name="Kalkreuter E."/>
            <person name="Kautsar S.A."/>
            <person name="Yang D."/>
            <person name="Bader C.D."/>
            <person name="Teijaro C.N."/>
            <person name="Fluegel L."/>
            <person name="Davis C.M."/>
            <person name="Simpson J.R."/>
            <person name="Lauterbach L."/>
            <person name="Steele A.D."/>
            <person name="Gui C."/>
            <person name="Meng S."/>
            <person name="Li G."/>
            <person name="Viehrig K."/>
            <person name="Ye F."/>
            <person name="Su P."/>
            <person name="Kiefer A.F."/>
            <person name="Nichols A."/>
            <person name="Cepeda A.J."/>
            <person name="Yan W."/>
            <person name="Fan B."/>
            <person name="Jiang Y."/>
            <person name="Adhikari A."/>
            <person name="Zheng C.-J."/>
            <person name="Schuster L."/>
            <person name="Cowan T.M."/>
            <person name="Smanski M.J."/>
            <person name="Chevrette M.G."/>
            <person name="De Carvalho L.P.S."/>
            <person name="Shen B."/>
        </authorList>
    </citation>
    <scope>NUCLEOTIDE SEQUENCE [LARGE SCALE GENOMIC DNA]</scope>
    <source>
        <strain evidence="3 4">NPDC053399</strain>
    </source>
</reference>
<dbReference type="Pfam" id="PF19816">
    <property type="entry name" value="DUF6299"/>
    <property type="match status" value="1"/>
</dbReference>
<keyword evidence="1" id="KW-0732">Signal</keyword>
<dbReference type="InterPro" id="IPR046266">
    <property type="entry name" value="DUF6299"/>
</dbReference>
<proteinExistence type="predicted"/>
<gene>
    <name evidence="3" type="ORF">ACIGXA_20885</name>
</gene>
<name>A0ABW8CAX4_9ACTN</name>
<evidence type="ECO:0000313" key="3">
    <source>
        <dbReference type="EMBL" id="MFI9102977.1"/>
    </source>
</evidence>
<evidence type="ECO:0000256" key="1">
    <source>
        <dbReference type="SAM" id="SignalP"/>
    </source>
</evidence>
<comment type="caution">
    <text evidence="3">The sequence shown here is derived from an EMBL/GenBank/DDBJ whole genome shotgun (WGS) entry which is preliminary data.</text>
</comment>
<feature type="domain" description="DUF6299" evidence="2">
    <location>
        <begin position="28"/>
        <end position="140"/>
    </location>
</feature>
<dbReference type="RefSeq" id="WP_399651305.1">
    <property type="nucleotide sequence ID" value="NZ_JBITYG010000006.1"/>
</dbReference>
<evidence type="ECO:0000259" key="2">
    <source>
        <dbReference type="Pfam" id="PF19816"/>
    </source>
</evidence>
<organism evidence="3 4">
    <name type="scientific">Streptomyces fildesensis</name>
    <dbReference type="NCBI Taxonomy" id="375757"/>
    <lineage>
        <taxon>Bacteria</taxon>
        <taxon>Bacillati</taxon>
        <taxon>Actinomycetota</taxon>
        <taxon>Actinomycetes</taxon>
        <taxon>Kitasatosporales</taxon>
        <taxon>Streptomycetaceae</taxon>
        <taxon>Streptomyces</taxon>
    </lineage>
</organism>
<keyword evidence="4" id="KW-1185">Reference proteome</keyword>
<sequence>MSLRPVLGAVASAALLLLLNVPMASADPSEVVTVDPTGSVAADGTVTLSGTYRCASGRNPVFVSSSVAKGDTGVRYGIGGTNAVCDHADHRWTNSAKLAPGSITGGTVRVQATVMELDSSSGLPLPRIHVSEEQDIKLVAG</sequence>